<protein>
    <submittedName>
        <fullName evidence="8">Alkylation response protein AidB-like acyl-CoA dehydrogenase</fullName>
    </submittedName>
</protein>
<evidence type="ECO:0000256" key="1">
    <source>
        <dbReference type="ARBA" id="ARBA00001974"/>
    </source>
</evidence>
<dbReference type="InterPro" id="IPR013786">
    <property type="entry name" value="AcylCoA_DH/ox_N"/>
</dbReference>
<evidence type="ECO:0000313" key="9">
    <source>
        <dbReference type="Proteomes" id="UP000564496"/>
    </source>
</evidence>
<gene>
    <name evidence="8" type="ORF">BJ988_002078</name>
</gene>
<keyword evidence="5" id="KW-0560">Oxidoreductase</keyword>
<evidence type="ECO:0000256" key="5">
    <source>
        <dbReference type="ARBA" id="ARBA00023002"/>
    </source>
</evidence>
<dbReference type="InterPro" id="IPR037069">
    <property type="entry name" value="AcylCoA_DH/ox_N_sf"/>
</dbReference>
<comment type="similarity">
    <text evidence="2">Belongs to the acyl-CoA dehydrogenase family.</text>
</comment>
<evidence type="ECO:0000256" key="3">
    <source>
        <dbReference type="ARBA" id="ARBA00022630"/>
    </source>
</evidence>
<sequence>MDFSFSTESDEAAELAAKIIGDATSADRLRTVEAAAGDRGRFDAALWSSLGEAGLLGLHLPEAYGGAGLGIVELCRVLVESGRRVAPIPLAAHGPCGLLLAEAGPAETATDALAGVADGSRVLAAAVSEEHAHLPDSPTVAATGDTISGVKTLVRGGMIADAFLVTASLPDGMTGVFLVDSSAEGVDRQAQHTSDGDVTALVSFASTPGRRIGDASAAARLGDLLTVAAAAELLGITEGALELTSSYAKTREQFGRAIGTFQAVSQRLADGFIDVLAQRLTLWQAVWRTSSGLPAADQVAVAKLWAADAAHRLAHTTVHIHGGVGIDLDGEAHRYFTAAKRFEFVFGGATEQALRIGRALAAS</sequence>
<dbReference type="PANTHER" id="PTHR43884:SF20">
    <property type="entry name" value="ACYL-COA DEHYDROGENASE FADE28"/>
    <property type="match status" value="1"/>
</dbReference>
<reference evidence="8 9" key="1">
    <citation type="submission" date="2020-07" db="EMBL/GenBank/DDBJ databases">
        <title>Sequencing the genomes of 1000 actinobacteria strains.</title>
        <authorList>
            <person name="Klenk H.-P."/>
        </authorList>
    </citation>
    <scope>NUCLEOTIDE SEQUENCE [LARGE SCALE GENOMIC DNA]</scope>
    <source>
        <strain evidence="8 9">DSM 26487</strain>
    </source>
</reference>
<evidence type="ECO:0000313" key="8">
    <source>
        <dbReference type="EMBL" id="NYI77430.1"/>
    </source>
</evidence>
<evidence type="ECO:0000256" key="2">
    <source>
        <dbReference type="ARBA" id="ARBA00009347"/>
    </source>
</evidence>
<keyword evidence="3" id="KW-0285">Flavoprotein</keyword>
<dbReference type="AlphaFoldDB" id="A0A7Z0DL63"/>
<keyword evidence="9" id="KW-1185">Reference proteome</keyword>
<dbReference type="PANTHER" id="PTHR43884">
    <property type="entry name" value="ACYL-COA DEHYDROGENASE"/>
    <property type="match status" value="1"/>
</dbReference>
<dbReference type="InterPro" id="IPR009075">
    <property type="entry name" value="AcylCo_DH/oxidase_C"/>
</dbReference>
<name>A0A7Z0DL63_9ACTN</name>
<dbReference type="InterPro" id="IPR046373">
    <property type="entry name" value="Acyl-CoA_Oxase/DH_mid-dom_sf"/>
</dbReference>
<dbReference type="SUPFAM" id="SSF47203">
    <property type="entry name" value="Acyl-CoA dehydrogenase C-terminal domain-like"/>
    <property type="match status" value="1"/>
</dbReference>
<evidence type="ECO:0000259" key="6">
    <source>
        <dbReference type="Pfam" id="PF00441"/>
    </source>
</evidence>
<dbReference type="Gene3D" id="1.20.140.10">
    <property type="entry name" value="Butyryl-CoA Dehydrogenase, subunit A, domain 3"/>
    <property type="match status" value="1"/>
</dbReference>
<evidence type="ECO:0000256" key="4">
    <source>
        <dbReference type="ARBA" id="ARBA00022827"/>
    </source>
</evidence>
<dbReference type="InterPro" id="IPR009100">
    <property type="entry name" value="AcylCoA_DH/oxidase_NM_dom_sf"/>
</dbReference>
<dbReference type="Gene3D" id="1.10.540.10">
    <property type="entry name" value="Acyl-CoA dehydrogenase/oxidase, N-terminal domain"/>
    <property type="match status" value="1"/>
</dbReference>
<organism evidence="8 9">
    <name type="scientific">Nocardioides panzhihuensis</name>
    <dbReference type="NCBI Taxonomy" id="860243"/>
    <lineage>
        <taxon>Bacteria</taxon>
        <taxon>Bacillati</taxon>
        <taxon>Actinomycetota</taxon>
        <taxon>Actinomycetes</taxon>
        <taxon>Propionibacteriales</taxon>
        <taxon>Nocardioidaceae</taxon>
        <taxon>Nocardioides</taxon>
    </lineage>
</organism>
<dbReference type="GO" id="GO:0003995">
    <property type="term" value="F:acyl-CoA dehydrogenase activity"/>
    <property type="evidence" value="ECO:0007669"/>
    <property type="project" value="TreeGrafter"/>
</dbReference>
<dbReference type="Gene3D" id="2.40.110.10">
    <property type="entry name" value="Butyryl-CoA Dehydrogenase, subunit A, domain 2"/>
    <property type="match status" value="1"/>
</dbReference>
<proteinExistence type="inferred from homology"/>
<dbReference type="EMBL" id="JACBZR010000001">
    <property type="protein sequence ID" value="NYI77430.1"/>
    <property type="molecule type" value="Genomic_DNA"/>
</dbReference>
<feature type="domain" description="Acyl-CoA dehydrogenase/oxidase C-terminal" evidence="6">
    <location>
        <begin position="228"/>
        <end position="358"/>
    </location>
</feature>
<evidence type="ECO:0000259" key="7">
    <source>
        <dbReference type="Pfam" id="PF02771"/>
    </source>
</evidence>
<dbReference type="GO" id="GO:0050660">
    <property type="term" value="F:flavin adenine dinucleotide binding"/>
    <property type="evidence" value="ECO:0007669"/>
    <property type="project" value="InterPro"/>
</dbReference>
<keyword evidence="4" id="KW-0274">FAD</keyword>
<dbReference type="RefSeq" id="WP_179657919.1">
    <property type="nucleotide sequence ID" value="NZ_JACBZR010000001.1"/>
</dbReference>
<comment type="caution">
    <text evidence="8">The sequence shown here is derived from an EMBL/GenBank/DDBJ whole genome shotgun (WGS) entry which is preliminary data.</text>
</comment>
<dbReference type="Pfam" id="PF02771">
    <property type="entry name" value="Acyl-CoA_dh_N"/>
    <property type="match status" value="1"/>
</dbReference>
<dbReference type="InterPro" id="IPR036250">
    <property type="entry name" value="AcylCo_DH-like_C"/>
</dbReference>
<comment type="cofactor">
    <cofactor evidence="1">
        <name>FAD</name>
        <dbReference type="ChEBI" id="CHEBI:57692"/>
    </cofactor>
</comment>
<dbReference type="Pfam" id="PF00441">
    <property type="entry name" value="Acyl-CoA_dh_1"/>
    <property type="match status" value="1"/>
</dbReference>
<feature type="domain" description="Acyl-CoA dehydrogenase/oxidase N-terminal" evidence="7">
    <location>
        <begin position="28"/>
        <end position="119"/>
    </location>
</feature>
<dbReference type="Proteomes" id="UP000564496">
    <property type="component" value="Unassembled WGS sequence"/>
</dbReference>
<dbReference type="SUPFAM" id="SSF56645">
    <property type="entry name" value="Acyl-CoA dehydrogenase NM domain-like"/>
    <property type="match status" value="1"/>
</dbReference>
<accession>A0A7Z0DL63</accession>